<reference evidence="3" key="1">
    <citation type="journal article" date="2019" name="Int. J. Syst. Evol. Microbiol.">
        <title>The Global Catalogue of Microorganisms (GCM) 10K type strain sequencing project: providing services to taxonomists for standard genome sequencing and annotation.</title>
        <authorList>
            <consortium name="The Broad Institute Genomics Platform"/>
            <consortium name="The Broad Institute Genome Sequencing Center for Infectious Disease"/>
            <person name="Wu L."/>
            <person name="Ma J."/>
        </authorList>
    </citation>
    <scope>NUCLEOTIDE SEQUENCE [LARGE SCALE GENOMIC DNA]</scope>
    <source>
        <strain evidence="3">JCM 12140</strain>
    </source>
</reference>
<dbReference type="SUPFAM" id="SSF46785">
    <property type="entry name" value="Winged helix' DNA-binding domain"/>
    <property type="match status" value="1"/>
</dbReference>
<dbReference type="InterPro" id="IPR000835">
    <property type="entry name" value="HTH_MarR-typ"/>
</dbReference>
<feature type="domain" description="HTH marR-type" evidence="1">
    <location>
        <begin position="1"/>
        <end position="137"/>
    </location>
</feature>
<dbReference type="InterPro" id="IPR036388">
    <property type="entry name" value="WH-like_DNA-bd_sf"/>
</dbReference>
<gene>
    <name evidence="2" type="ORF">GCM10009627_03110</name>
</gene>
<dbReference type="PROSITE" id="PS50995">
    <property type="entry name" value="HTH_MARR_2"/>
    <property type="match status" value="1"/>
</dbReference>
<dbReference type="PANTHER" id="PTHR39515">
    <property type="entry name" value="CONSERVED PROTEIN"/>
    <property type="match status" value="1"/>
</dbReference>
<dbReference type="Proteomes" id="UP001501742">
    <property type="component" value="Unassembled WGS sequence"/>
</dbReference>
<organism evidence="2 3">
    <name type="scientific">Curtobacterium herbarum</name>
    <dbReference type="NCBI Taxonomy" id="150122"/>
    <lineage>
        <taxon>Bacteria</taxon>
        <taxon>Bacillati</taxon>
        <taxon>Actinomycetota</taxon>
        <taxon>Actinomycetes</taxon>
        <taxon>Micrococcales</taxon>
        <taxon>Microbacteriaceae</taxon>
        <taxon>Curtobacterium</taxon>
    </lineage>
</organism>
<dbReference type="InterPro" id="IPR036390">
    <property type="entry name" value="WH_DNA-bd_sf"/>
</dbReference>
<name>A0ABP4K296_9MICO</name>
<dbReference type="SMART" id="SM00347">
    <property type="entry name" value="HTH_MARR"/>
    <property type="match status" value="1"/>
</dbReference>
<accession>A0ABP4K296</accession>
<dbReference type="Gene3D" id="1.10.10.10">
    <property type="entry name" value="Winged helix-like DNA-binding domain superfamily/Winged helix DNA-binding domain"/>
    <property type="match status" value="1"/>
</dbReference>
<dbReference type="RefSeq" id="WP_275578891.1">
    <property type="nucleotide sequence ID" value="NZ_BAAAJX010000002.1"/>
</dbReference>
<dbReference type="PANTHER" id="PTHR39515:SF2">
    <property type="entry name" value="HTH-TYPE TRANSCRIPTIONAL REGULATOR RV0880"/>
    <property type="match status" value="1"/>
</dbReference>
<dbReference type="InterPro" id="IPR052526">
    <property type="entry name" value="HTH-type_Bedaq_tolerance"/>
</dbReference>
<keyword evidence="3" id="KW-1185">Reference proteome</keyword>
<proteinExistence type="predicted"/>
<dbReference type="EMBL" id="BAAAJX010000002">
    <property type="protein sequence ID" value="GAA1491965.1"/>
    <property type="molecule type" value="Genomic_DNA"/>
</dbReference>
<dbReference type="Pfam" id="PF12802">
    <property type="entry name" value="MarR_2"/>
    <property type="match status" value="1"/>
</dbReference>
<sequence length="147" mass="15880">MALRDFTLDDANALRRAIGDSTRAVRRTETTPEGQVETLGFLARDGAQSIAALARLRRVRHQSMRVTVADLEAQGLVERSPDPTDARGVLVALTDAGRQTVEDLRLRRSARVLDAAERALTPGERSTLAHAADALVKLTAALEADGR</sequence>
<protein>
    <recommendedName>
        <fullName evidence="1">HTH marR-type domain-containing protein</fullName>
    </recommendedName>
</protein>
<comment type="caution">
    <text evidence="2">The sequence shown here is derived from an EMBL/GenBank/DDBJ whole genome shotgun (WGS) entry which is preliminary data.</text>
</comment>
<evidence type="ECO:0000259" key="1">
    <source>
        <dbReference type="PROSITE" id="PS50995"/>
    </source>
</evidence>
<evidence type="ECO:0000313" key="2">
    <source>
        <dbReference type="EMBL" id="GAA1491965.1"/>
    </source>
</evidence>
<evidence type="ECO:0000313" key="3">
    <source>
        <dbReference type="Proteomes" id="UP001501742"/>
    </source>
</evidence>